<reference evidence="3 4" key="1">
    <citation type="submission" date="2021-06" db="EMBL/GenBank/DDBJ databases">
        <title>Caerostris extrusa draft genome.</title>
        <authorList>
            <person name="Kono N."/>
            <person name="Arakawa K."/>
        </authorList>
    </citation>
    <scope>NUCLEOTIDE SEQUENCE [LARGE SCALE GENOMIC DNA]</scope>
</reference>
<organism evidence="3 4">
    <name type="scientific">Caerostris extrusa</name>
    <name type="common">Bark spider</name>
    <name type="synonym">Caerostris bankana</name>
    <dbReference type="NCBI Taxonomy" id="172846"/>
    <lineage>
        <taxon>Eukaryota</taxon>
        <taxon>Metazoa</taxon>
        <taxon>Ecdysozoa</taxon>
        <taxon>Arthropoda</taxon>
        <taxon>Chelicerata</taxon>
        <taxon>Arachnida</taxon>
        <taxon>Araneae</taxon>
        <taxon>Araneomorphae</taxon>
        <taxon>Entelegynae</taxon>
        <taxon>Araneoidea</taxon>
        <taxon>Araneidae</taxon>
        <taxon>Caerostris</taxon>
    </lineage>
</organism>
<keyword evidence="3" id="KW-0371">Homeobox</keyword>
<dbReference type="CDD" id="cd00086">
    <property type="entry name" value="homeodomain"/>
    <property type="match status" value="1"/>
</dbReference>
<comment type="caution">
    <text evidence="3">The sequence shown here is derived from an EMBL/GenBank/DDBJ whole genome shotgun (WGS) entry which is preliminary data.</text>
</comment>
<feature type="domain" description="POU-specific atypical" evidence="2">
    <location>
        <begin position="1"/>
        <end position="40"/>
    </location>
</feature>
<comment type="subcellular location">
    <subcellularLocation>
        <location evidence="1">Nucleus</location>
    </subcellularLocation>
</comment>
<dbReference type="InterPro" id="IPR001356">
    <property type="entry name" value="HD"/>
</dbReference>
<dbReference type="PANTHER" id="PTHR14618:SF0">
    <property type="entry name" value="HOMEOBOX-CONTAINING PROTEIN 1"/>
    <property type="match status" value="1"/>
</dbReference>
<dbReference type="InterPro" id="IPR009057">
    <property type="entry name" value="Homeodomain-like_sf"/>
</dbReference>
<dbReference type="PROSITE" id="PS51936">
    <property type="entry name" value="POU_4"/>
    <property type="match status" value="1"/>
</dbReference>
<dbReference type="Proteomes" id="UP001054945">
    <property type="component" value="Unassembled WGS sequence"/>
</dbReference>
<evidence type="ECO:0000259" key="2">
    <source>
        <dbReference type="PROSITE" id="PS51936"/>
    </source>
</evidence>
<dbReference type="GO" id="GO:0005634">
    <property type="term" value="C:nucleus"/>
    <property type="evidence" value="ECO:0007669"/>
    <property type="project" value="UniProtKB-SubCell"/>
</dbReference>
<dbReference type="Gene3D" id="1.10.10.60">
    <property type="entry name" value="Homeodomain-like"/>
    <property type="match status" value="1"/>
</dbReference>
<sequence>MLVVFRGDIQDMSDRTKNAFYMWYLTCKNNPWKLTQLCPNSGVKRMVSEKARSHPSEKRALHIQSSPPSIDECNKAVERAVRVSDRPLAERERVTLPVVNNWFNNRRKEAKKQLRQQHAAAMAAVSVGMSSLSQQSLGLPSVASMPSLNWHQSVEACPALWEGVNLHPSTPMLSLISAARPWIVTAPGILMAMETLFPSRTTTSPLTSSKRCDNLSCSPWEVEKIGILDLSTS</sequence>
<dbReference type="InterPro" id="IPR040363">
    <property type="entry name" value="HMBOX1"/>
</dbReference>
<keyword evidence="4" id="KW-1185">Reference proteome</keyword>
<evidence type="ECO:0000256" key="1">
    <source>
        <dbReference type="ARBA" id="ARBA00004123"/>
    </source>
</evidence>
<dbReference type="PANTHER" id="PTHR14618">
    <property type="entry name" value="HOMEODOX-CONTAINING PROTEIN 1 HMBOX1"/>
    <property type="match status" value="1"/>
</dbReference>
<dbReference type="AlphaFoldDB" id="A0AAV4XX99"/>
<dbReference type="InterPro" id="IPR044869">
    <property type="entry name" value="HNF-1_POU"/>
</dbReference>
<gene>
    <name evidence="3" type="primary">HMBOX1_7</name>
    <name evidence="3" type="ORF">CEXT_223781</name>
</gene>
<proteinExistence type="predicted"/>
<evidence type="ECO:0000313" key="3">
    <source>
        <dbReference type="EMBL" id="GIY98509.1"/>
    </source>
</evidence>
<keyword evidence="3" id="KW-0238">DNA-binding</keyword>
<dbReference type="GO" id="GO:0003691">
    <property type="term" value="F:double-stranded telomeric DNA binding"/>
    <property type="evidence" value="ECO:0007669"/>
    <property type="project" value="InterPro"/>
</dbReference>
<dbReference type="EMBL" id="BPLR01000930">
    <property type="protein sequence ID" value="GIY98509.1"/>
    <property type="molecule type" value="Genomic_DNA"/>
</dbReference>
<accession>A0AAV4XX99</accession>
<evidence type="ECO:0000313" key="4">
    <source>
        <dbReference type="Proteomes" id="UP001054945"/>
    </source>
</evidence>
<name>A0AAV4XX99_CAEEX</name>
<protein>
    <submittedName>
        <fullName evidence="3">Homeobox-containing protein 1</fullName>
    </submittedName>
</protein>
<dbReference type="SUPFAM" id="SSF46689">
    <property type="entry name" value="Homeodomain-like"/>
    <property type="match status" value="1"/>
</dbReference>